<dbReference type="GO" id="GO:0016887">
    <property type="term" value="F:ATP hydrolysis activity"/>
    <property type="evidence" value="ECO:0007669"/>
    <property type="project" value="InterPro"/>
</dbReference>
<protein>
    <recommendedName>
        <fullName evidence="2">Zinc-ribbon domain-containing protein</fullName>
    </recommendedName>
</protein>
<feature type="domain" description="Zinc-ribbon" evidence="2">
    <location>
        <begin position="2"/>
        <end position="21"/>
    </location>
</feature>
<dbReference type="AlphaFoldDB" id="A0A3B4ULA5"/>
<dbReference type="PANTHER" id="PTHR22605">
    <property type="entry name" value="RZ-TYPE DOMAIN-CONTAINING PROTEIN"/>
    <property type="match status" value="1"/>
</dbReference>
<dbReference type="Pfam" id="PF13240">
    <property type="entry name" value="Zn_Ribbon_1"/>
    <property type="match status" value="1"/>
</dbReference>
<name>A0A3B4ULA5_SERDU</name>
<feature type="compositionally biased region" description="Polar residues" evidence="1">
    <location>
        <begin position="141"/>
        <end position="153"/>
    </location>
</feature>
<evidence type="ECO:0000313" key="3">
    <source>
        <dbReference type="Ensembl" id="ENSSDUP00000019456.1"/>
    </source>
</evidence>
<dbReference type="STRING" id="41447.ENSSDUP00000019456"/>
<feature type="compositionally biased region" description="Polar residues" evidence="1">
    <location>
        <begin position="172"/>
        <end position="199"/>
    </location>
</feature>
<reference evidence="3" key="1">
    <citation type="submission" date="2025-08" db="UniProtKB">
        <authorList>
            <consortium name="Ensembl"/>
        </authorList>
    </citation>
    <scope>IDENTIFICATION</scope>
</reference>
<evidence type="ECO:0000256" key="1">
    <source>
        <dbReference type="SAM" id="MobiDB-lite"/>
    </source>
</evidence>
<feature type="compositionally biased region" description="Basic and acidic residues" evidence="1">
    <location>
        <begin position="46"/>
        <end position="64"/>
    </location>
</feature>
<accession>A0A3B4ULA5</accession>
<dbReference type="Proteomes" id="UP000261420">
    <property type="component" value="Unplaced"/>
</dbReference>
<organism evidence="3 4">
    <name type="scientific">Seriola dumerili</name>
    <name type="common">Greater amberjack</name>
    <name type="synonym">Caranx dumerili</name>
    <dbReference type="NCBI Taxonomy" id="41447"/>
    <lineage>
        <taxon>Eukaryota</taxon>
        <taxon>Metazoa</taxon>
        <taxon>Chordata</taxon>
        <taxon>Craniata</taxon>
        <taxon>Vertebrata</taxon>
        <taxon>Euteleostomi</taxon>
        <taxon>Actinopterygii</taxon>
        <taxon>Neopterygii</taxon>
        <taxon>Teleostei</taxon>
        <taxon>Neoteleostei</taxon>
        <taxon>Acanthomorphata</taxon>
        <taxon>Carangaria</taxon>
        <taxon>Carangiformes</taxon>
        <taxon>Carangidae</taxon>
        <taxon>Seriola</taxon>
    </lineage>
</organism>
<sequence length="718" mass="80920">MFCPECGNQAESSYKFCPQCGLRLLSQNRTQDVATSAPQPSVADGKSQKEDQDQVPKDVEEKQENAAQMKGQLASDDSEPARDDATPQDLSNNTASTATVETRTTASESISQPDNKTDLVLHLSVSTTAPSPTPASDKLTRQQTENADISTEASPDAVQIPADKSSDIHSGLLSNATSSHTSTAETGSTAPEPSQQTRDLVTKHSGQDEDKTTNHETQNLSGRPDDNEDHTNTEQHTFAKQSDRNKDQAAGDKVLCYSDGQTPKESKEHSADPCPATKETAKSTETIDPQSDDKTSTHLERQEQQPVNRDVDVSSSPASEEMCVLVEANTLEGSTKGPLISSNSDYIQVYFHAVTSKELHLDPEKDFVCLNSGALFGNWKNGQRMYFSRRLEDKRYLVEGRVMIHKDRIHEVIPYKYAVYKQSGKHYKQIYEALYQEEGNEYINRCLSIRQDLLTHKGEWHQYDDMIHPKMSSLCFWQSTKGTVLKGREEAGKEMLKIIFDLLTTWNEQNVENFFFLLRLFCYAYSQPLLHDGMKRPWGLPYGKEQVKTLLKCFLEENINPEPSSWKGRTESFLPPLHAGVVGLLVYNKYLKESMTDQLSSLCDLLRLPRKPQHHFISFWEDFVKPLPDKESLADAVEMLCSHARHHNIEKWVLVIPLIHLLRGESKPFEPVPLVLNPQFDSWTGFKGSKGTHSYRDSSARYVSVSLLQRLEHKYGTL</sequence>
<dbReference type="Ensembl" id="ENSSDUT00000019803.1">
    <property type="protein sequence ID" value="ENSSDUP00000019456.1"/>
    <property type="gene ID" value="ENSSDUG00000014195.1"/>
</dbReference>
<feature type="compositionally biased region" description="Polar residues" evidence="1">
    <location>
        <begin position="29"/>
        <end position="39"/>
    </location>
</feature>
<feature type="compositionally biased region" description="Basic and acidic residues" evidence="1">
    <location>
        <begin position="291"/>
        <end position="303"/>
    </location>
</feature>
<dbReference type="InterPro" id="IPR031248">
    <property type="entry name" value="RNF213"/>
</dbReference>
<feature type="compositionally biased region" description="Basic and acidic residues" evidence="1">
    <location>
        <begin position="200"/>
        <end position="214"/>
    </location>
</feature>
<evidence type="ECO:0000259" key="2">
    <source>
        <dbReference type="Pfam" id="PF13240"/>
    </source>
</evidence>
<dbReference type="OMA" id="CNHGAVD"/>
<feature type="region of interest" description="Disordered" evidence="1">
    <location>
        <begin position="29"/>
        <end position="318"/>
    </location>
</feature>
<feature type="compositionally biased region" description="Low complexity" evidence="1">
    <location>
        <begin position="94"/>
        <end position="109"/>
    </location>
</feature>
<feature type="compositionally biased region" description="Basic and acidic residues" evidence="1">
    <location>
        <begin position="223"/>
        <end position="233"/>
    </location>
</feature>
<reference evidence="3" key="2">
    <citation type="submission" date="2025-09" db="UniProtKB">
        <authorList>
            <consortium name="Ensembl"/>
        </authorList>
    </citation>
    <scope>IDENTIFICATION</scope>
</reference>
<feature type="compositionally biased region" description="Basic and acidic residues" evidence="1">
    <location>
        <begin position="241"/>
        <end position="250"/>
    </location>
</feature>
<evidence type="ECO:0000313" key="4">
    <source>
        <dbReference type="Proteomes" id="UP000261420"/>
    </source>
</evidence>
<dbReference type="GO" id="GO:0004842">
    <property type="term" value="F:ubiquitin-protein transferase activity"/>
    <property type="evidence" value="ECO:0007669"/>
    <property type="project" value="InterPro"/>
</dbReference>
<proteinExistence type="predicted"/>
<dbReference type="GeneTree" id="ENSGT00940000166332"/>
<keyword evidence="4" id="KW-1185">Reference proteome</keyword>
<dbReference type="InterPro" id="IPR026870">
    <property type="entry name" value="Zinc_ribbon_dom"/>
</dbReference>
<feature type="compositionally biased region" description="Basic and acidic residues" evidence="1">
    <location>
        <begin position="262"/>
        <end position="271"/>
    </location>
</feature>
<dbReference type="PANTHER" id="PTHR22605:SF16">
    <property type="entry name" value="E3 UBIQUITIN-PROTEIN LIGASE RNF213"/>
    <property type="match status" value="1"/>
</dbReference>